<evidence type="ECO:0000313" key="1">
    <source>
        <dbReference type="EMBL" id="MBD2757109.1"/>
    </source>
</evidence>
<reference evidence="1" key="1">
    <citation type="submission" date="2020-09" db="EMBL/GenBank/DDBJ databases">
        <authorList>
            <person name="Kim M.K."/>
        </authorList>
    </citation>
    <scope>NUCLEOTIDE SEQUENCE</scope>
    <source>
        <strain evidence="1">BT704</strain>
    </source>
</reference>
<sequence>MKQFHFILQAKGGVGKSFLTYLYALANEHEPSVLFLDVDNSTKTSDRQLAFLRSQKRVAKLSLFNERDKQDRQLLLRSVLELSALSYNKYFLDFGAPESEQLPALLRRDIPAALFKRVEQQTQGQFIFHIVIGGNTAFKPCIEYLVDVVTLLGQLFPVIVHANQYGFVGPARSDQQTVLQQFCQSNAIPLQNFGNIDADSEVGKQIIHYAQLGKGLSEYDFLERMLMEREIEQLVTEQSNAGH</sequence>
<organism evidence="1 2">
    <name type="scientific">Spirosoma validum</name>
    <dbReference type="NCBI Taxonomy" id="2771355"/>
    <lineage>
        <taxon>Bacteria</taxon>
        <taxon>Pseudomonadati</taxon>
        <taxon>Bacteroidota</taxon>
        <taxon>Cytophagia</taxon>
        <taxon>Cytophagales</taxon>
        <taxon>Cytophagaceae</taxon>
        <taxon>Spirosoma</taxon>
    </lineage>
</organism>
<gene>
    <name evidence="1" type="ORF">IC230_29795</name>
</gene>
<comment type="caution">
    <text evidence="1">The sequence shown here is derived from an EMBL/GenBank/DDBJ whole genome shotgun (WGS) entry which is preliminary data.</text>
</comment>
<proteinExistence type="predicted"/>
<dbReference type="RefSeq" id="WP_191042728.1">
    <property type="nucleotide sequence ID" value="NZ_JACXAA010000017.1"/>
</dbReference>
<keyword evidence="2" id="KW-1185">Reference proteome</keyword>
<evidence type="ECO:0000313" key="2">
    <source>
        <dbReference type="Proteomes" id="UP000653797"/>
    </source>
</evidence>
<accession>A0A927B842</accession>
<name>A0A927B842_9BACT</name>
<dbReference type="AlphaFoldDB" id="A0A927B842"/>
<dbReference type="Proteomes" id="UP000653797">
    <property type="component" value="Unassembled WGS sequence"/>
</dbReference>
<evidence type="ECO:0008006" key="3">
    <source>
        <dbReference type="Google" id="ProtNLM"/>
    </source>
</evidence>
<dbReference type="EMBL" id="JACXAA010000017">
    <property type="protein sequence ID" value="MBD2757109.1"/>
    <property type="molecule type" value="Genomic_DNA"/>
</dbReference>
<protein>
    <recommendedName>
        <fullName evidence="3">ParA family protein</fullName>
    </recommendedName>
</protein>